<organism evidence="3 4">
    <name type="scientific">Maribellus comscasis</name>
    <dbReference type="NCBI Taxonomy" id="2681766"/>
    <lineage>
        <taxon>Bacteria</taxon>
        <taxon>Pseudomonadati</taxon>
        <taxon>Bacteroidota</taxon>
        <taxon>Bacteroidia</taxon>
        <taxon>Marinilabiliales</taxon>
        <taxon>Prolixibacteraceae</taxon>
        <taxon>Maribellus</taxon>
    </lineage>
</organism>
<gene>
    <name evidence="3" type="primary">amrB</name>
    <name evidence="3" type="ORF">GM418_11855</name>
</gene>
<protein>
    <submittedName>
        <fullName evidence="3">AmmeMemoRadiSam system protein B</fullName>
    </submittedName>
</protein>
<dbReference type="NCBIfam" id="TIGR04335">
    <property type="entry name" value="AmmeMemoSam_A"/>
    <property type="match status" value="1"/>
</dbReference>
<dbReference type="InterPro" id="IPR002737">
    <property type="entry name" value="MEMO1_fam"/>
</dbReference>
<dbReference type="InterPro" id="IPR023473">
    <property type="entry name" value="AMMECR1"/>
</dbReference>
<dbReference type="InterPro" id="IPR027623">
    <property type="entry name" value="AmmeMemoSam_A"/>
</dbReference>
<dbReference type="Gene3D" id="3.30.700.20">
    <property type="entry name" value="Hypothetical protein ph0010, domain 1"/>
    <property type="match status" value="1"/>
</dbReference>
<dbReference type="RefSeq" id="WP_158866313.1">
    <property type="nucleotide sequence ID" value="NZ_CP046401.1"/>
</dbReference>
<dbReference type="Pfam" id="PF01875">
    <property type="entry name" value="Memo"/>
    <property type="match status" value="1"/>
</dbReference>
<dbReference type="InterPro" id="IPR036071">
    <property type="entry name" value="AMMECR1_dom_sf"/>
</dbReference>
<dbReference type="Gene3D" id="3.40.830.10">
    <property type="entry name" value="LigB-like"/>
    <property type="match status" value="1"/>
</dbReference>
<dbReference type="CDD" id="cd07361">
    <property type="entry name" value="MEMO_like"/>
    <property type="match status" value="1"/>
</dbReference>
<reference evidence="3 4" key="1">
    <citation type="submission" date="2019-11" db="EMBL/GenBank/DDBJ databases">
        <authorList>
            <person name="Zheng R.K."/>
            <person name="Sun C.M."/>
        </authorList>
    </citation>
    <scope>NUCLEOTIDE SEQUENCE [LARGE SCALE GENOMIC DNA]</scope>
    <source>
        <strain evidence="3 4">WC007</strain>
    </source>
</reference>
<dbReference type="PANTHER" id="PTHR11060">
    <property type="entry name" value="PROTEIN MEMO1"/>
    <property type="match status" value="1"/>
</dbReference>
<dbReference type="Gene3D" id="3.30.1490.150">
    <property type="entry name" value="Hypothetical protein ph0010, domain 2"/>
    <property type="match status" value="1"/>
</dbReference>
<evidence type="ECO:0000256" key="1">
    <source>
        <dbReference type="ARBA" id="ARBA00006315"/>
    </source>
</evidence>
<dbReference type="InterPro" id="IPR002733">
    <property type="entry name" value="AMMECR1_domain"/>
</dbReference>
<feature type="domain" description="AMMECR1" evidence="2">
    <location>
        <begin position="300"/>
        <end position="474"/>
    </location>
</feature>
<evidence type="ECO:0000259" key="2">
    <source>
        <dbReference type="PROSITE" id="PS51112"/>
    </source>
</evidence>
<dbReference type="AlphaFoldDB" id="A0A6I6JN27"/>
<dbReference type="EMBL" id="CP046401">
    <property type="protein sequence ID" value="QGY44325.1"/>
    <property type="molecule type" value="Genomic_DNA"/>
</dbReference>
<keyword evidence="4" id="KW-1185">Reference proteome</keyword>
<comment type="similarity">
    <text evidence="1">Belongs to the MEMO1 family.</text>
</comment>
<dbReference type="SUPFAM" id="SSF143447">
    <property type="entry name" value="AMMECR1-like"/>
    <property type="match status" value="1"/>
</dbReference>
<dbReference type="PROSITE" id="PS51112">
    <property type="entry name" value="AMMECR1"/>
    <property type="match status" value="1"/>
</dbReference>
<dbReference type="NCBIfam" id="TIGR00296">
    <property type="entry name" value="TIGR00296 family protein"/>
    <property type="match status" value="1"/>
</dbReference>
<accession>A0A6I6JN27</accession>
<dbReference type="NCBIfam" id="TIGR04336">
    <property type="entry name" value="AmmeMemoSam_B"/>
    <property type="match status" value="1"/>
</dbReference>
<proteinExistence type="inferred from homology"/>
<dbReference type="PANTHER" id="PTHR11060:SF0">
    <property type="entry name" value="PROTEIN MEMO1"/>
    <property type="match status" value="1"/>
</dbReference>
<dbReference type="Proteomes" id="UP000428260">
    <property type="component" value="Chromosome"/>
</dbReference>
<dbReference type="InterPro" id="IPR027485">
    <property type="entry name" value="AMMECR1_N"/>
</dbReference>
<sequence>MKNRLQKYKNREAAVAGRFYPGTKQKLRSELEHLFPAAKKRKDTPYQLQALVSPHAGYIFSGEVAASAFNQIPENSSYKRVFIIASSHRYHFNGGAVYNAGNYETPLGEIDVDIRLANQLIRSSKVIVEKNEAHELEHSLEVQLPLLQYKLGNKFMLIPIIIGTHDPDVCKHLASALEPFFNQENLFVFSTDFSHYPAYADANKIDFLTAQAICGNNPKELLTILDKHKTQNITNLSTPLCSWPSVLTLLYLTESQNFLYEKIEYKNSGDAEIYGDKNQVVGYWALACYKKNEELYITDEEKSELLEKARTAINHFIKTGEKAKTVPSGSTGILNEIAGAFVSIYINNELRGCIGGFARTKTLNEMVQSMAVSAACDIRFENLQEKELNNMQLEISVLTPLKKIKSIDEIELGKHGIYIKKGLNTGTFLPQVAKKTDWDLEKFLGHCSRDKAGLGWEGWKTAELFTYEAAIFKG</sequence>
<dbReference type="KEGG" id="mcos:GM418_11855"/>
<evidence type="ECO:0000313" key="4">
    <source>
        <dbReference type="Proteomes" id="UP000428260"/>
    </source>
</evidence>
<evidence type="ECO:0000313" key="3">
    <source>
        <dbReference type="EMBL" id="QGY44325.1"/>
    </source>
</evidence>
<name>A0A6I6JN27_9BACT</name>
<dbReference type="Pfam" id="PF01871">
    <property type="entry name" value="AMMECR1"/>
    <property type="match status" value="1"/>
</dbReference>